<evidence type="ECO:0000256" key="9">
    <source>
        <dbReference type="ARBA" id="ARBA00023136"/>
    </source>
</evidence>
<evidence type="ECO:0000256" key="7">
    <source>
        <dbReference type="ARBA" id="ARBA00022989"/>
    </source>
</evidence>
<evidence type="ECO:0000313" key="11">
    <source>
        <dbReference type="EMBL" id="CAD7652911.1"/>
    </source>
</evidence>
<dbReference type="Proteomes" id="UP000728032">
    <property type="component" value="Unassembled WGS sequence"/>
</dbReference>
<dbReference type="EMBL" id="CAJPVJ010006052">
    <property type="protein sequence ID" value="CAG2170098.1"/>
    <property type="molecule type" value="Genomic_DNA"/>
</dbReference>
<feature type="transmembrane region" description="Helical" evidence="10">
    <location>
        <begin position="24"/>
        <end position="48"/>
    </location>
</feature>
<evidence type="ECO:0000256" key="1">
    <source>
        <dbReference type="ARBA" id="ARBA00004323"/>
    </source>
</evidence>
<name>A0A7R9M3I5_9ACAR</name>
<dbReference type="OrthoDB" id="5512589at2759"/>
<comment type="similarity">
    <text evidence="2 10">Belongs to the glycosyltransferase 31 family.</text>
</comment>
<evidence type="ECO:0000313" key="12">
    <source>
        <dbReference type="Proteomes" id="UP000728032"/>
    </source>
</evidence>
<proteinExistence type="inferred from homology"/>
<dbReference type="Gene3D" id="3.90.550.50">
    <property type="match status" value="1"/>
</dbReference>
<evidence type="ECO:0000256" key="8">
    <source>
        <dbReference type="ARBA" id="ARBA00023034"/>
    </source>
</evidence>
<dbReference type="EMBL" id="OC920877">
    <property type="protein sequence ID" value="CAD7652911.1"/>
    <property type="molecule type" value="Genomic_DNA"/>
</dbReference>
<dbReference type="EC" id="2.4.1.-" evidence="10"/>
<dbReference type="AlphaFoldDB" id="A0A7R9M3I5"/>
<accession>A0A7R9M3I5</accession>
<evidence type="ECO:0000256" key="6">
    <source>
        <dbReference type="ARBA" id="ARBA00022968"/>
    </source>
</evidence>
<evidence type="ECO:0000256" key="3">
    <source>
        <dbReference type="ARBA" id="ARBA00022676"/>
    </source>
</evidence>
<dbReference type="GO" id="GO:0016758">
    <property type="term" value="F:hexosyltransferase activity"/>
    <property type="evidence" value="ECO:0007669"/>
    <property type="project" value="InterPro"/>
</dbReference>
<dbReference type="Pfam" id="PF01762">
    <property type="entry name" value="Galactosyl_T"/>
    <property type="match status" value="1"/>
</dbReference>
<evidence type="ECO:0000256" key="4">
    <source>
        <dbReference type="ARBA" id="ARBA00022679"/>
    </source>
</evidence>
<evidence type="ECO:0000256" key="5">
    <source>
        <dbReference type="ARBA" id="ARBA00022692"/>
    </source>
</evidence>
<keyword evidence="12" id="KW-1185">Reference proteome</keyword>
<dbReference type="GO" id="GO:0006493">
    <property type="term" value="P:protein O-linked glycosylation"/>
    <property type="evidence" value="ECO:0007669"/>
    <property type="project" value="TreeGrafter"/>
</dbReference>
<sequence>MIIKSLLLSKVGTSLAKRNDMKRIFISLNIFALILLLLYVMISVAVFMNNVSVPTIAVNTVPDKYDSVLNAIDAEIQTLDLYLDGLTLRSQHLTKNSSQLIFPAEVQDMTRTAAIAKGWCTPRLGADLQVLVMVLNRVDDFQRRATLRHTWAQDFQSPNRSKLYFAVGLSRDETVQRRLVAEDLMHHDIIQWSYYESYYNCSIKSLAILRWTATNCPLVKYVLKADDDSLIRSDKLIDFVRQTPGADTIYGHMWTKPGVFRTGNKWSINTSDYTDDYYPDYIGGPWLIPGPKVMVLYSTAILKSLPALPFEDAYITGIVASKANVNRESMPGIMYLDYRSNCDIERLDLCWYDRYSIFWQGINDSSMTLFYNRITRFDAKSCTKFSFHYLYN</sequence>
<organism evidence="11">
    <name type="scientific">Oppiella nova</name>
    <dbReference type="NCBI Taxonomy" id="334625"/>
    <lineage>
        <taxon>Eukaryota</taxon>
        <taxon>Metazoa</taxon>
        <taxon>Ecdysozoa</taxon>
        <taxon>Arthropoda</taxon>
        <taxon>Chelicerata</taxon>
        <taxon>Arachnida</taxon>
        <taxon>Acari</taxon>
        <taxon>Acariformes</taxon>
        <taxon>Sarcoptiformes</taxon>
        <taxon>Oribatida</taxon>
        <taxon>Brachypylina</taxon>
        <taxon>Oppioidea</taxon>
        <taxon>Oppiidae</taxon>
        <taxon>Oppiella</taxon>
    </lineage>
</organism>
<evidence type="ECO:0000256" key="10">
    <source>
        <dbReference type="RuleBase" id="RU363063"/>
    </source>
</evidence>
<dbReference type="PANTHER" id="PTHR11214">
    <property type="entry name" value="BETA-1,3-N-ACETYLGLUCOSAMINYLTRANSFERASE"/>
    <property type="match status" value="1"/>
</dbReference>
<reference evidence="11" key="1">
    <citation type="submission" date="2020-11" db="EMBL/GenBank/DDBJ databases">
        <authorList>
            <person name="Tran Van P."/>
        </authorList>
    </citation>
    <scope>NUCLEOTIDE SEQUENCE</scope>
</reference>
<gene>
    <name evidence="11" type="ORF">ONB1V03_LOCUS9569</name>
</gene>
<keyword evidence="3 10" id="KW-0328">Glycosyltransferase</keyword>
<keyword evidence="9 10" id="KW-0472">Membrane</keyword>
<keyword evidence="8 10" id="KW-0333">Golgi apparatus</keyword>
<keyword evidence="5 10" id="KW-0812">Transmembrane</keyword>
<keyword evidence="4" id="KW-0808">Transferase</keyword>
<dbReference type="InterPro" id="IPR002659">
    <property type="entry name" value="Glyco_trans_31"/>
</dbReference>
<dbReference type="PANTHER" id="PTHR11214:SF334">
    <property type="entry name" value="HEXOSYLTRANSFERASE"/>
    <property type="match status" value="1"/>
</dbReference>
<dbReference type="GO" id="GO:0000139">
    <property type="term" value="C:Golgi membrane"/>
    <property type="evidence" value="ECO:0007669"/>
    <property type="project" value="UniProtKB-SubCell"/>
</dbReference>
<comment type="subcellular location">
    <subcellularLocation>
        <location evidence="1 10">Golgi apparatus membrane</location>
        <topology evidence="1 10">Single-pass type II membrane protein</topology>
    </subcellularLocation>
</comment>
<protein>
    <recommendedName>
        <fullName evidence="10">Hexosyltransferase</fullName>
        <ecNumber evidence="10">2.4.1.-</ecNumber>
    </recommendedName>
</protein>
<keyword evidence="6 10" id="KW-0735">Signal-anchor</keyword>
<evidence type="ECO:0000256" key="2">
    <source>
        <dbReference type="ARBA" id="ARBA00008661"/>
    </source>
</evidence>
<keyword evidence="7 10" id="KW-1133">Transmembrane helix</keyword>